<dbReference type="EMBL" id="LVLJ01003630">
    <property type="protein sequence ID" value="OAE20359.1"/>
    <property type="molecule type" value="Genomic_DNA"/>
</dbReference>
<sequence length="138" mass="15490">MGGDKQGSRESSACAVGHRWEIRCTTSALKLYISVKERQRVAKCQNHDIAFQQRTATTELTFNARGSTLIGLTCIQRHTGLRDEEKPTGHSTRRKRAELNLSKLSRNGRDLWKRDESIEHLAISISPDSSSTNAIILQ</sequence>
<gene>
    <name evidence="1" type="ORF">AXG93_209s1270</name>
</gene>
<protein>
    <submittedName>
        <fullName evidence="1">Uncharacterized protein</fullName>
    </submittedName>
</protein>
<proteinExistence type="predicted"/>
<keyword evidence="2" id="KW-1185">Reference proteome</keyword>
<evidence type="ECO:0000313" key="2">
    <source>
        <dbReference type="Proteomes" id="UP000077202"/>
    </source>
</evidence>
<dbReference type="Proteomes" id="UP000077202">
    <property type="component" value="Unassembled WGS sequence"/>
</dbReference>
<comment type="caution">
    <text evidence="1">The sequence shown here is derived from an EMBL/GenBank/DDBJ whole genome shotgun (WGS) entry which is preliminary data.</text>
</comment>
<accession>A0A176VHF1</accession>
<evidence type="ECO:0000313" key="1">
    <source>
        <dbReference type="EMBL" id="OAE20359.1"/>
    </source>
</evidence>
<organism evidence="1 2">
    <name type="scientific">Marchantia polymorpha subsp. ruderalis</name>
    <dbReference type="NCBI Taxonomy" id="1480154"/>
    <lineage>
        <taxon>Eukaryota</taxon>
        <taxon>Viridiplantae</taxon>
        <taxon>Streptophyta</taxon>
        <taxon>Embryophyta</taxon>
        <taxon>Marchantiophyta</taxon>
        <taxon>Marchantiopsida</taxon>
        <taxon>Marchantiidae</taxon>
        <taxon>Marchantiales</taxon>
        <taxon>Marchantiaceae</taxon>
        <taxon>Marchantia</taxon>
    </lineage>
</organism>
<name>A0A176VHF1_MARPO</name>
<reference evidence="1" key="1">
    <citation type="submission" date="2016-03" db="EMBL/GenBank/DDBJ databases">
        <title>Mechanisms controlling the formation of the plant cell surface in tip-growing cells are functionally conserved among land plants.</title>
        <authorList>
            <person name="Honkanen S."/>
            <person name="Jones V.A."/>
            <person name="Morieri G."/>
            <person name="Champion C."/>
            <person name="Hetherington A.J."/>
            <person name="Kelly S."/>
            <person name="Saint-Marcoux D."/>
            <person name="Proust H."/>
            <person name="Prescott H."/>
            <person name="Dolan L."/>
        </authorList>
    </citation>
    <scope>NUCLEOTIDE SEQUENCE [LARGE SCALE GENOMIC DNA]</scope>
    <source>
        <tissue evidence="1">Whole gametophyte</tissue>
    </source>
</reference>
<dbReference type="AlphaFoldDB" id="A0A176VHF1"/>